<dbReference type="Gene3D" id="3.40.50.1360">
    <property type="match status" value="1"/>
</dbReference>
<evidence type="ECO:0000256" key="2">
    <source>
        <dbReference type="ARBA" id="ARBA00023235"/>
    </source>
</evidence>
<dbReference type="KEGG" id="baj:BCTU_273"/>
<dbReference type="EMBL" id="CP001817">
    <property type="protein sequence ID" value="AEH39851.1"/>
    <property type="molecule type" value="Genomic_DNA"/>
</dbReference>
<feature type="binding site" evidence="3">
    <location>
        <begin position="95"/>
        <end position="98"/>
    </location>
    <ligand>
        <name>substrate</name>
    </ligand>
</feature>
<dbReference type="InterPro" id="IPR037171">
    <property type="entry name" value="NagB/RpiA_transferase-like"/>
</dbReference>
<accession>F7WZV0</accession>
<dbReference type="AlphaFoldDB" id="F7WZV0"/>
<feature type="binding site" evidence="3">
    <location>
        <begin position="28"/>
        <end position="31"/>
    </location>
    <ligand>
        <name>substrate</name>
    </ligand>
</feature>
<comment type="pathway">
    <text evidence="3">Carbohydrate degradation; pentose phosphate pathway; D-ribose 5-phosphate from D-ribulose 5-phosphate (non-oxidative stage): step 1/1.</text>
</comment>
<evidence type="ECO:0000313" key="5">
    <source>
        <dbReference type="Proteomes" id="UP000006811"/>
    </source>
</evidence>
<organism evidence="4 5">
    <name type="scientific">Buchnera aphidicola</name>
    <name type="common">Cinara tujafilina</name>
    <dbReference type="NCBI Taxonomy" id="261317"/>
    <lineage>
        <taxon>Bacteria</taxon>
        <taxon>Pseudomonadati</taxon>
        <taxon>Pseudomonadota</taxon>
        <taxon>Gammaproteobacteria</taxon>
        <taxon>Enterobacterales</taxon>
        <taxon>Erwiniaceae</taxon>
        <taxon>Buchnera</taxon>
    </lineage>
</organism>
<dbReference type="UniPathway" id="UPA00115">
    <property type="reaction ID" value="UER00412"/>
</dbReference>
<dbReference type="SUPFAM" id="SSF100950">
    <property type="entry name" value="NagB/RpiA/CoA transferase-like"/>
    <property type="match status" value="1"/>
</dbReference>
<sequence length="220" mass="24421">MNVRYFKKKVALSAIEYISKNSVIGIGSGSTMKYFIKELSSIRSFIIGAVASSTISYNYLRELNIPIIELNDLNSCIDIYIDSADEVNFHMEMIKGGGGALTREKIISTASKKFLCIIDESKFVKTLGVSFPLPIEVIPMALKFVINEIKKIGGISKYRNHFITDNGNCIIDVYNLTINQPVSLEKYVNNIPGVVCVGIFAIRKANILLISDINGVRKII</sequence>
<evidence type="ECO:0000256" key="1">
    <source>
        <dbReference type="ARBA" id="ARBA00001713"/>
    </source>
</evidence>
<feature type="binding site" evidence="3">
    <location>
        <position position="122"/>
    </location>
    <ligand>
        <name>substrate</name>
    </ligand>
</feature>
<evidence type="ECO:0000313" key="4">
    <source>
        <dbReference type="EMBL" id="AEH39851.1"/>
    </source>
</evidence>
<feature type="active site" description="Proton acceptor" evidence="3">
    <location>
        <position position="104"/>
    </location>
</feature>
<dbReference type="STRING" id="261317.BCTU_273"/>
<keyword evidence="2 3" id="KW-0413">Isomerase</keyword>
<dbReference type="InterPro" id="IPR020672">
    <property type="entry name" value="Ribose5P_isomerase_typA_subgr"/>
</dbReference>
<dbReference type="GO" id="GO:0005829">
    <property type="term" value="C:cytosol"/>
    <property type="evidence" value="ECO:0007669"/>
    <property type="project" value="TreeGrafter"/>
</dbReference>
<reference evidence="4 5" key="1">
    <citation type="journal article" date="2011" name="Appl. Environ. Microbiol.">
        <title>The genome of Buchnera aphidicola from the aphid Cinara tujafilina provides new clues about the evolutionary history of metabolic losses in bacterial endosymbionts.</title>
        <authorList>
            <person name="Lamelas A."/>
            <person name="Gosalbes M.J."/>
            <person name="Moya A."/>
            <person name="Latorre A."/>
        </authorList>
    </citation>
    <scope>NUCLEOTIDE SEQUENCE [LARGE SCALE GENOMIC DNA]</scope>
    <source>
        <strain evidence="5">Cinara tujafilina</strain>
    </source>
</reference>
<name>F7WZV0_9GAMM</name>
<comment type="similarity">
    <text evidence="3">Belongs to the ribose 5-phosphate isomerase family.</text>
</comment>
<feature type="binding site" evidence="3">
    <location>
        <begin position="82"/>
        <end position="85"/>
    </location>
    <ligand>
        <name>substrate</name>
    </ligand>
</feature>
<comment type="function">
    <text evidence="3">Catalyzes the reversible conversion of ribose-5-phosphate to ribulose 5-phosphate.</text>
</comment>
<dbReference type="GO" id="GO:0009052">
    <property type="term" value="P:pentose-phosphate shunt, non-oxidative branch"/>
    <property type="evidence" value="ECO:0007669"/>
    <property type="project" value="UniProtKB-UniRule"/>
</dbReference>
<dbReference type="EC" id="5.3.1.6" evidence="3"/>
<comment type="catalytic activity">
    <reaction evidence="1 3">
        <text>aldehydo-D-ribose 5-phosphate = D-ribulose 5-phosphate</text>
        <dbReference type="Rhea" id="RHEA:14657"/>
        <dbReference type="ChEBI" id="CHEBI:58121"/>
        <dbReference type="ChEBI" id="CHEBI:58273"/>
        <dbReference type="EC" id="5.3.1.6"/>
    </reaction>
</comment>
<dbReference type="GO" id="GO:0004751">
    <property type="term" value="F:ribose-5-phosphate isomerase activity"/>
    <property type="evidence" value="ECO:0007669"/>
    <property type="project" value="UniProtKB-UniRule"/>
</dbReference>
<dbReference type="eggNOG" id="COG0120">
    <property type="taxonomic scope" value="Bacteria"/>
</dbReference>
<keyword evidence="5" id="KW-1185">Reference proteome</keyword>
<dbReference type="Pfam" id="PF06026">
    <property type="entry name" value="Rib_5-P_isom_A"/>
    <property type="match status" value="1"/>
</dbReference>
<dbReference type="GO" id="GO:0006014">
    <property type="term" value="P:D-ribose metabolic process"/>
    <property type="evidence" value="ECO:0007669"/>
    <property type="project" value="TreeGrafter"/>
</dbReference>
<dbReference type="InterPro" id="IPR004788">
    <property type="entry name" value="Ribose5P_isomerase_type_A"/>
</dbReference>
<dbReference type="Gene3D" id="3.30.70.260">
    <property type="match status" value="1"/>
</dbReference>
<dbReference type="NCBIfam" id="NF001924">
    <property type="entry name" value="PRK00702.1"/>
    <property type="match status" value="1"/>
</dbReference>
<proteinExistence type="inferred from homology"/>
<gene>
    <name evidence="3 4" type="primary">rpiA</name>
    <name evidence="4" type="ORF">BCTU_273</name>
</gene>
<dbReference type="Proteomes" id="UP000006811">
    <property type="component" value="Chromosome"/>
</dbReference>
<dbReference type="CDD" id="cd01398">
    <property type="entry name" value="RPI_A"/>
    <property type="match status" value="1"/>
</dbReference>
<comment type="subunit">
    <text evidence="3">Homodimer.</text>
</comment>
<dbReference type="HOGENOM" id="CLU_056590_1_1_6"/>
<dbReference type="HAMAP" id="MF_00170">
    <property type="entry name" value="Rib_5P_isom_A"/>
    <property type="match status" value="1"/>
</dbReference>
<protein>
    <recommendedName>
        <fullName evidence="3">Ribose-5-phosphate isomerase A</fullName>
        <ecNumber evidence="3">5.3.1.6</ecNumber>
    </recommendedName>
    <alternativeName>
        <fullName evidence="3">Phosphoriboisomerase A</fullName>
        <shortName evidence="3">PRI</shortName>
    </alternativeName>
</protein>
<dbReference type="PANTHER" id="PTHR11934:SF0">
    <property type="entry name" value="RIBOSE-5-PHOSPHATE ISOMERASE"/>
    <property type="match status" value="1"/>
</dbReference>
<dbReference type="OrthoDB" id="5870696at2"/>
<dbReference type="PANTHER" id="PTHR11934">
    <property type="entry name" value="RIBOSE-5-PHOSPHATE ISOMERASE"/>
    <property type="match status" value="1"/>
</dbReference>
<dbReference type="NCBIfam" id="TIGR00021">
    <property type="entry name" value="rpiA"/>
    <property type="match status" value="1"/>
</dbReference>
<dbReference type="SUPFAM" id="SSF75445">
    <property type="entry name" value="D-ribose-5-phosphate isomerase (RpiA), lid domain"/>
    <property type="match status" value="1"/>
</dbReference>
<evidence type="ECO:0000256" key="3">
    <source>
        <dbReference type="HAMAP-Rule" id="MF_00170"/>
    </source>
</evidence>
<dbReference type="FunFam" id="3.40.50.1360:FF:000001">
    <property type="entry name" value="Ribose-5-phosphate isomerase A"/>
    <property type="match status" value="1"/>
</dbReference>